<evidence type="ECO:0000313" key="3">
    <source>
        <dbReference type="Proteomes" id="UP000001903"/>
    </source>
</evidence>
<reference evidence="2 3" key="1">
    <citation type="journal article" date="2010" name="Stand. Genomic Sci.">
        <title>Complete genome sequence of Haloterrigena turkmenica type strain (4k).</title>
        <authorList>
            <person name="Saunders E."/>
            <person name="Tindall B.J."/>
            <person name="Fahnrich R."/>
            <person name="Lapidus A."/>
            <person name="Copeland A."/>
            <person name="Del Rio T.G."/>
            <person name="Lucas S."/>
            <person name="Chen F."/>
            <person name="Tice H."/>
            <person name="Cheng J.F."/>
            <person name="Han C."/>
            <person name="Detter J.C."/>
            <person name="Bruce D."/>
            <person name="Goodwin L."/>
            <person name="Chain P."/>
            <person name="Pitluck S."/>
            <person name="Pati A."/>
            <person name="Ivanova N."/>
            <person name="Mavromatis K."/>
            <person name="Chen A."/>
            <person name="Palaniappan K."/>
            <person name="Land M."/>
            <person name="Hauser L."/>
            <person name="Chang Y.J."/>
            <person name="Jeffries C.D."/>
            <person name="Brettin T."/>
            <person name="Rohde M."/>
            <person name="Goker M."/>
            <person name="Bristow J."/>
            <person name="Eisen J.A."/>
            <person name="Markowitz V."/>
            <person name="Hugenholtz P."/>
            <person name="Klenk H.P."/>
            <person name="Kyrpides N.C."/>
        </authorList>
    </citation>
    <scope>NUCLEOTIDE SEQUENCE [LARGE SCALE GENOMIC DNA]</scope>
    <source>
        <strain evidence="3">ATCC 51198 / DSM 5511 / JCM 9101 / NCIMB 13204 / VKM B-1734 / 4k</strain>
    </source>
</reference>
<keyword evidence="3" id="KW-1185">Reference proteome</keyword>
<dbReference type="Pfam" id="PF18545">
    <property type="entry name" value="HalOD1"/>
    <property type="match status" value="1"/>
</dbReference>
<proteinExistence type="predicted"/>
<dbReference type="HOGENOM" id="CLU_2140157_0_0_2"/>
<gene>
    <name evidence="2" type="ordered locus">Htur_3001</name>
</gene>
<feature type="domain" description="Halobacterial output" evidence="1">
    <location>
        <begin position="29"/>
        <end position="100"/>
    </location>
</feature>
<protein>
    <recommendedName>
        <fullName evidence="1">Halobacterial output domain-containing protein</fullName>
    </recommendedName>
</protein>
<dbReference type="RefSeq" id="WP_012944134.1">
    <property type="nucleotide sequence ID" value="NC_013743.1"/>
</dbReference>
<accession>D2RYC3</accession>
<dbReference type="AlphaFoldDB" id="D2RYC3"/>
<evidence type="ECO:0000313" key="2">
    <source>
        <dbReference type="EMBL" id="ADB61869.1"/>
    </source>
</evidence>
<organism evidence="2 3">
    <name type="scientific">Haloterrigena turkmenica (strain ATCC 51198 / DSM 5511 / JCM 9101 / NCIMB 13204 / VKM B-1734 / 4k)</name>
    <name type="common">Halococcus turkmenicus</name>
    <dbReference type="NCBI Taxonomy" id="543526"/>
    <lineage>
        <taxon>Archaea</taxon>
        <taxon>Methanobacteriati</taxon>
        <taxon>Methanobacteriota</taxon>
        <taxon>Stenosarchaea group</taxon>
        <taxon>Halobacteria</taxon>
        <taxon>Halobacteriales</taxon>
        <taxon>Natrialbaceae</taxon>
        <taxon>Haloterrigena</taxon>
    </lineage>
</organism>
<name>D2RYC3_HALTV</name>
<dbReference type="InterPro" id="IPR040624">
    <property type="entry name" value="HalOD1"/>
</dbReference>
<dbReference type="EMBL" id="CP001860">
    <property type="protein sequence ID" value="ADB61869.1"/>
    <property type="molecule type" value="Genomic_DNA"/>
</dbReference>
<dbReference type="OrthoDB" id="221929at2157"/>
<dbReference type="Proteomes" id="UP000001903">
    <property type="component" value="Chromosome"/>
</dbReference>
<dbReference type="eggNOG" id="arCOG08928">
    <property type="taxonomic scope" value="Archaea"/>
</dbReference>
<dbReference type="GeneID" id="8743619"/>
<evidence type="ECO:0000259" key="1">
    <source>
        <dbReference type="Pfam" id="PF18545"/>
    </source>
</evidence>
<dbReference type="KEGG" id="htu:Htur_3001"/>
<sequence>MTGGTPVAIETLEYEPETNTYRIAYDAGTTPPSLAVASALDSLSDGGRDDAPLYDAIDPDALDRLLSPSDPAETADRRSVAFSARGFRITASSRGYLEVRSDRDGDGAEGPE</sequence>
<dbReference type="STRING" id="543526.Htur_3001"/>